<dbReference type="EnsemblPlants" id="LPERR12G08230.1">
    <property type="protein sequence ID" value="LPERR12G08230.1"/>
    <property type="gene ID" value="LPERR12G08230"/>
</dbReference>
<evidence type="ECO:0008006" key="12">
    <source>
        <dbReference type="Google" id="ProtNLM"/>
    </source>
</evidence>
<comment type="similarity">
    <text evidence="2">Belongs to the ABC transporter superfamily. ABCG family. Eye pigment precursor importer (TC 3.A.1.204) subfamily.</text>
</comment>
<sequence>MVREAILYSAHLQLPDKMPTSEKRAHAERMIQDMGLTGAMDTRIGGRITKGISGGQRKRVSICVEMLTRPRLLFLDEPTSGLDSAASYHVMSHITMVAPKEGMTVVAAIHQPGEVYELFHSLCLLANGRTVFFGTVTDASELKKDIRGSKQWQWLVTATVSYSLQAVFFNLNRMPCPLLRNPSEHFQGIINKDIDEEIVEDFNDTPKRKTAAEAIDTLRNAYQSSAYSGKTTNKIIDMKEMGGAPFSMREQSSLCTKLIALTKRSCVNMHRDIGYYWMRFAVFTIACISVGTVFHQIGNSYSSIQMQCDDVYDGVFYFYGVWGVPFFGRGPKAAMIIIPGTTLYYLTGLTRMGSNFAYFIATLCTCIILIESIMMMIVVIIPDFLMGIIIGTGVQGMMMLNGGIFRLPSELPKPVWKYPCYYLSFHKYAVEGLYKNEFAGLTFASDQLVTVNVTISGHQVLEALQVEMWYSKWVNLAILFGMTVMYRIMFFCNCQVCRGNQAKADTDEMWSLNICRFHFLFLFNMSIVKSICT</sequence>
<dbReference type="PANTHER" id="PTHR48042">
    <property type="entry name" value="ABC TRANSPORTER G FAMILY MEMBER 11"/>
    <property type="match status" value="1"/>
</dbReference>
<dbReference type="Gene3D" id="3.40.50.300">
    <property type="entry name" value="P-loop containing nucleotide triphosphate hydrolases"/>
    <property type="match status" value="1"/>
</dbReference>
<dbReference type="InterPro" id="IPR003439">
    <property type="entry name" value="ABC_transporter-like_ATP-bd"/>
</dbReference>
<dbReference type="eggNOG" id="KOG0061">
    <property type="taxonomic scope" value="Eukaryota"/>
</dbReference>
<protein>
    <recommendedName>
        <fullName evidence="12">ABC transporter domain-containing protein</fullName>
    </recommendedName>
</protein>
<dbReference type="STRING" id="77586.A0A0D9XYR5"/>
<dbReference type="HOGENOM" id="CLU_000604_57_7_1"/>
<evidence type="ECO:0000259" key="9">
    <source>
        <dbReference type="Pfam" id="PF01061"/>
    </source>
</evidence>
<accession>A0A0D9XYR5</accession>
<feature type="transmembrane region" description="Helical" evidence="7">
    <location>
        <begin position="273"/>
        <end position="297"/>
    </location>
</feature>
<evidence type="ECO:0000256" key="5">
    <source>
        <dbReference type="ARBA" id="ARBA00022989"/>
    </source>
</evidence>
<keyword evidence="11" id="KW-1185">Reference proteome</keyword>
<evidence type="ECO:0000313" key="11">
    <source>
        <dbReference type="Proteomes" id="UP000032180"/>
    </source>
</evidence>
<dbReference type="Pfam" id="PF00005">
    <property type="entry name" value="ABC_tran"/>
    <property type="match status" value="1"/>
</dbReference>
<dbReference type="Proteomes" id="UP000032180">
    <property type="component" value="Chromosome 12"/>
</dbReference>
<reference evidence="10" key="3">
    <citation type="submission" date="2015-04" db="UniProtKB">
        <authorList>
            <consortium name="EnsemblPlants"/>
        </authorList>
    </citation>
    <scope>IDENTIFICATION</scope>
</reference>
<evidence type="ECO:0000256" key="7">
    <source>
        <dbReference type="SAM" id="Phobius"/>
    </source>
</evidence>
<evidence type="ECO:0000256" key="6">
    <source>
        <dbReference type="ARBA" id="ARBA00023136"/>
    </source>
</evidence>
<evidence type="ECO:0000256" key="1">
    <source>
        <dbReference type="ARBA" id="ARBA00004141"/>
    </source>
</evidence>
<dbReference type="GO" id="GO:0016887">
    <property type="term" value="F:ATP hydrolysis activity"/>
    <property type="evidence" value="ECO:0007669"/>
    <property type="project" value="InterPro"/>
</dbReference>
<dbReference type="AlphaFoldDB" id="A0A0D9XYR5"/>
<evidence type="ECO:0000256" key="4">
    <source>
        <dbReference type="ARBA" id="ARBA00022692"/>
    </source>
</evidence>
<dbReference type="InterPro" id="IPR052215">
    <property type="entry name" value="Plant_ABCG"/>
</dbReference>
<dbReference type="SUPFAM" id="SSF52540">
    <property type="entry name" value="P-loop containing nucleoside triphosphate hydrolases"/>
    <property type="match status" value="1"/>
</dbReference>
<dbReference type="InterPro" id="IPR027417">
    <property type="entry name" value="P-loop_NTPase"/>
</dbReference>
<proteinExistence type="inferred from homology"/>
<feature type="domain" description="ABC transporter" evidence="8">
    <location>
        <begin position="17"/>
        <end position="80"/>
    </location>
</feature>
<feature type="transmembrane region" description="Helical" evidence="7">
    <location>
        <begin position="473"/>
        <end position="491"/>
    </location>
</feature>
<comment type="subcellular location">
    <subcellularLocation>
        <location evidence="1">Membrane</location>
        <topology evidence="1">Multi-pass membrane protein</topology>
    </subcellularLocation>
</comment>
<evidence type="ECO:0000313" key="10">
    <source>
        <dbReference type="EnsemblPlants" id="LPERR12G08230.1"/>
    </source>
</evidence>
<keyword evidence="5 7" id="KW-1133">Transmembrane helix</keyword>
<feature type="transmembrane region" description="Helical" evidence="7">
    <location>
        <begin position="317"/>
        <end position="346"/>
    </location>
</feature>
<feature type="transmembrane region" description="Helical" evidence="7">
    <location>
        <begin position="387"/>
        <end position="407"/>
    </location>
</feature>
<keyword evidence="3" id="KW-0813">Transport</keyword>
<evidence type="ECO:0000256" key="2">
    <source>
        <dbReference type="ARBA" id="ARBA00005814"/>
    </source>
</evidence>
<dbReference type="GO" id="GO:0005524">
    <property type="term" value="F:ATP binding"/>
    <property type="evidence" value="ECO:0007669"/>
    <property type="project" value="InterPro"/>
</dbReference>
<organism evidence="10 11">
    <name type="scientific">Leersia perrieri</name>
    <dbReference type="NCBI Taxonomy" id="77586"/>
    <lineage>
        <taxon>Eukaryota</taxon>
        <taxon>Viridiplantae</taxon>
        <taxon>Streptophyta</taxon>
        <taxon>Embryophyta</taxon>
        <taxon>Tracheophyta</taxon>
        <taxon>Spermatophyta</taxon>
        <taxon>Magnoliopsida</taxon>
        <taxon>Liliopsida</taxon>
        <taxon>Poales</taxon>
        <taxon>Poaceae</taxon>
        <taxon>BOP clade</taxon>
        <taxon>Oryzoideae</taxon>
        <taxon>Oryzeae</taxon>
        <taxon>Oryzinae</taxon>
        <taxon>Leersia</taxon>
    </lineage>
</organism>
<feature type="transmembrane region" description="Helical" evidence="7">
    <location>
        <begin position="358"/>
        <end position="381"/>
    </location>
</feature>
<name>A0A0D9XYR5_9ORYZ</name>
<dbReference type="PANTHER" id="PTHR48042:SF9">
    <property type="entry name" value="ABC-2 TYPE TRANSPORTER FAMILY PROTEIN, EXPRESSED"/>
    <property type="match status" value="1"/>
</dbReference>
<feature type="domain" description="ABC-2 type transporter transmembrane" evidence="9">
    <location>
        <begin position="335"/>
        <end position="438"/>
    </location>
</feature>
<dbReference type="GO" id="GO:0016020">
    <property type="term" value="C:membrane"/>
    <property type="evidence" value="ECO:0007669"/>
    <property type="project" value="UniProtKB-SubCell"/>
</dbReference>
<dbReference type="GO" id="GO:0140359">
    <property type="term" value="F:ABC-type transporter activity"/>
    <property type="evidence" value="ECO:0007669"/>
    <property type="project" value="InterPro"/>
</dbReference>
<keyword evidence="6 7" id="KW-0472">Membrane</keyword>
<reference evidence="11" key="2">
    <citation type="submission" date="2013-12" db="EMBL/GenBank/DDBJ databases">
        <authorList>
            <person name="Yu Y."/>
            <person name="Lee S."/>
            <person name="de Baynast K."/>
            <person name="Wissotski M."/>
            <person name="Liu L."/>
            <person name="Talag J."/>
            <person name="Goicoechea J."/>
            <person name="Angelova A."/>
            <person name="Jetty R."/>
            <person name="Kudrna D."/>
            <person name="Golser W."/>
            <person name="Rivera L."/>
            <person name="Zhang J."/>
            <person name="Wing R."/>
        </authorList>
    </citation>
    <scope>NUCLEOTIDE SEQUENCE</scope>
</reference>
<evidence type="ECO:0000259" key="8">
    <source>
        <dbReference type="Pfam" id="PF00005"/>
    </source>
</evidence>
<dbReference type="Pfam" id="PF01061">
    <property type="entry name" value="ABC2_membrane"/>
    <property type="match status" value="1"/>
</dbReference>
<dbReference type="Gramene" id="LPERR12G08230.1">
    <property type="protein sequence ID" value="LPERR12G08230.1"/>
    <property type="gene ID" value="LPERR12G08230"/>
</dbReference>
<reference evidence="10 11" key="1">
    <citation type="submission" date="2012-08" db="EMBL/GenBank/DDBJ databases">
        <title>Oryza genome evolution.</title>
        <authorList>
            <person name="Wing R.A."/>
        </authorList>
    </citation>
    <scope>NUCLEOTIDE SEQUENCE</scope>
</reference>
<evidence type="ECO:0000256" key="3">
    <source>
        <dbReference type="ARBA" id="ARBA00022448"/>
    </source>
</evidence>
<keyword evidence="4 7" id="KW-0812">Transmembrane</keyword>
<dbReference type="InterPro" id="IPR013525">
    <property type="entry name" value="ABC2_TM"/>
</dbReference>